<gene>
    <name evidence="8" type="ORF">BJR09_08945</name>
    <name evidence="7" type="ORF">NCTC13830_00377</name>
</gene>
<name>A0A380FVW0_9STAP</name>
<dbReference type="OrthoDB" id="2414099at2"/>
<feature type="transmembrane region" description="Helical" evidence="6">
    <location>
        <begin position="313"/>
        <end position="334"/>
    </location>
</feature>
<feature type="transmembrane region" description="Helical" evidence="6">
    <location>
        <begin position="346"/>
        <end position="365"/>
    </location>
</feature>
<dbReference type="Proteomes" id="UP000297598">
    <property type="component" value="Unassembled WGS sequence"/>
</dbReference>
<feature type="transmembrane region" description="Helical" evidence="6">
    <location>
        <begin position="138"/>
        <end position="157"/>
    </location>
</feature>
<feature type="transmembrane region" description="Helical" evidence="6">
    <location>
        <begin position="84"/>
        <end position="102"/>
    </location>
</feature>
<feature type="transmembrane region" description="Helical" evidence="6">
    <location>
        <begin position="12"/>
        <end position="30"/>
    </location>
</feature>
<evidence type="ECO:0000256" key="1">
    <source>
        <dbReference type="ARBA" id="ARBA00004651"/>
    </source>
</evidence>
<protein>
    <submittedName>
        <fullName evidence="7">Capsular polysaccharide synthesis protein</fullName>
    </submittedName>
</protein>
<accession>A0A380FVW0</accession>
<keyword evidence="5 6" id="KW-0472">Membrane</keyword>
<dbReference type="EMBL" id="UHDO01000001">
    <property type="protein sequence ID" value="SUM42855.1"/>
    <property type="molecule type" value="Genomic_DNA"/>
</dbReference>
<evidence type="ECO:0000256" key="3">
    <source>
        <dbReference type="ARBA" id="ARBA00022692"/>
    </source>
</evidence>
<evidence type="ECO:0000313" key="9">
    <source>
        <dbReference type="Proteomes" id="UP000254047"/>
    </source>
</evidence>
<dbReference type="EMBL" id="SRLS01000013">
    <property type="protein sequence ID" value="TGE16684.1"/>
    <property type="molecule type" value="Genomic_DNA"/>
</dbReference>
<evidence type="ECO:0000256" key="6">
    <source>
        <dbReference type="SAM" id="Phobius"/>
    </source>
</evidence>
<dbReference type="PANTHER" id="PTHR30250">
    <property type="entry name" value="PST FAMILY PREDICTED COLANIC ACID TRANSPORTER"/>
    <property type="match status" value="1"/>
</dbReference>
<evidence type="ECO:0000256" key="4">
    <source>
        <dbReference type="ARBA" id="ARBA00022989"/>
    </source>
</evidence>
<keyword evidence="2" id="KW-1003">Cell membrane</keyword>
<feature type="transmembrane region" description="Helical" evidence="6">
    <location>
        <begin position="371"/>
        <end position="393"/>
    </location>
</feature>
<reference evidence="8 10" key="2">
    <citation type="submission" date="2019-04" db="EMBL/GenBank/DDBJ databases">
        <title>Genomic characterization of Staphylococcus petrasii strains.</title>
        <authorList>
            <person name="Vrbovska V."/>
            <person name="Kovarovic V."/>
            <person name="Maslanova I."/>
            <person name="Indrakova A."/>
            <person name="Petras P."/>
            <person name="Sedo O."/>
            <person name="Svec P."/>
            <person name="Fisarova L."/>
            <person name="Sedlacek I."/>
            <person name="Doskar J."/>
            <person name="Pantucek R."/>
        </authorList>
    </citation>
    <scope>NUCLEOTIDE SEQUENCE [LARGE SCALE GENOMIC DNA]</scope>
    <source>
        <strain evidence="8 10">P5404</strain>
    </source>
</reference>
<feature type="transmembrane region" description="Helical" evidence="6">
    <location>
        <begin position="108"/>
        <end position="126"/>
    </location>
</feature>
<evidence type="ECO:0000313" key="10">
    <source>
        <dbReference type="Proteomes" id="UP000297598"/>
    </source>
</evidence>
<dbReference type="PANTHER" id="PTHR30250:SF11">
    <property type="entry name" value="O-ANTIGEN TRANSPORTER-RELATED"/>
    <property type="match status" value="1"/>
</dbReference>
<evidence type="ECO:0000313" key="7">
    <source>
        <dbReference type="EMBL" id="SUM42855.1"/>
    </source>
</evidence>
<proteinExistence type="predicted"/>
<feature type="transmembrane region" description="Helical" evidence="6">
    <location>
        <begin position="42"/>
        <end position="63"/>
    </location>
</feature>
<evidence type="ECO:0000313" key="8">
    <source>
        <dbReference type="EMBL" id="TGE16684.1"/>
    </source>
</evidence>
<dbReference type="InterPro" id="IPR050833">
    <property type="entry name" value="Poly_Biosynth_Transport"/>
</dbReference>
<organism evidence="7 9">
    <name type="scientific">Staphylococcus petrasii</name>
    <dbReference type="NCBI Taxonomy" id="1276936"/>
    <lineage>
        <taxon>Bacteria</taxon>
        <taxon>Bacillati</taxon>
        <taxon>Bacillota</taxon>
        <taxon>Bacilli</taxon>
        <taxon>Bacillales</taxon>
        <taxon>Staphylococcaceae</taxon>
        <taxon>Staphylococcus</taxon>
    </lineage>
</organism>
<dbReference type="Proteomes" id="UP000254047">
    <property type="component" value="Unassembled WGS sequence"/>
</dbReference>
<keyword evidence="3 6" id="KW-0812">Transmembrane</keyword>
<dbReference type="AlphaFoldDB" id="A0A380FVW0"/>
<feature type="transmembrane region" description="Helical" evidence="6">
    <location>
        <begin position="280"/>
        <end position="307"/>
    </location>
</feature>
<keyword evidence="4 6" id="KW-1133">Transmembrane helix</keyword>
<evidence type="ECO:0000256" key="2">
    <source>
        <dbReference type="ARBA" id="ARBA00022475"/>
    </source>
</evidence>
<keyword evidence="10" id="KW-1185">Reference proteome</keyword>
<evidence type="ECO:0000256" key="5">
    <source>
        <dbReference type="ARBA" id="ARBA00023136"/>
    </source>
</evidence>
<reference evidence="7 9" key="1">
    <citation type="submission" date="2018-06" db="EMBL/GenBank/DDBJ databases">
        <authorList>
            <consortium name="Pathogen Informatics"/>
            <person name="Doyle S."/>
        </authorList>
    </citation>
    <scope>NUCLEOTIDE SEQUENCE [LARGE SCALE GENOMIC DNA]</scope>
    <source>
        <strain evidence="7 9">NCTC13830</strain>
    </source>
</reference>
<feature type="transmembrane region" description="Helical" evidence="6">
    <location>
        <begin position="203"/>
        <end position="220"/>
    </location>
</feature>
<dbReference type="RefSeq" id="WP_115359105.1">
    <property type="nucleotide sequence ID" value="NZ_SRLF01000001.1"/>
</dbReference>
<feature type="transmembrane region" description="Helical" evidence="6">
    <location>
        <begin position="163"/>
        <end position="182"/>
    </location>
</feature>
<sequence>MGRFLKDSTLNIISNLIVVVVIQLMAFPVINKNVNNDQFALLIVLYGIAIVVATSLGNTLNNVRLLHRENIDEIERETIFTKGFIIILILNLVIFSSISLFYSHNFDFNLALMIIFSLLLTSRYYLNVYFRENLKYINILLVNVFVFIGYLLGLLIFKFLIPLYSIVFVFGELLGFVFLVKKNNFFKFVNAKKITSKTKVKKIFNDYINFSLINVIINVLNYLDRFILLPIIGPVLVNVYFIASTASKMIGLITTPMNNVILSYLSVTNSKDNLKRFIQINIGVLIASIPLFFIVKYSSLLVVYILYNEYMNKVTIVINLVVIICILQIFNSIFHPFAMRMINSRLIFFIQVGYGLIYLTLAIVGSHVYGLSGFCWATIIAMLVKLIATNLLVVKITTSKKGKNTIGT</sequence>
<dbReference type="GO" id="GO:0005886">
    <property type="term" value="C:plasma membrane"/>
    <property type="evidence" value="ECO:0007669"/>
    <property type="project" value="UniProtKB-SubCell"/>
</dbReference>
<comment type="subcellular location">
    <subcellularLocation>
        <location evidence="1">Cell membrane</location>
        <topology evidence="1">Multi-pass membrane protein</topology>
    </subcellularLocation>
</comment>